<evidence type="ECO:0000256" key="16">
    <source>
        <dbReference type="SAM" id="SignalP"/>
    </source>
</evidence>
<keyword evidence="7 13" id="KW-0406">Ion transport</keyword>
<evidence type="ECO:0000256" key="9">
    <source>
        <dbReference type="ARBA" id="ARBA00023310"/>
    </source>
</evidence>
<evidence type="ECO:0000256" key="4">
    <source>
        <dbReference type="ARBA" id="ARBA00022692"/>
    </source>
</evidence>
<evidence type="ECO:0000256" key="3">
    <source>
        <dbReference type="ARBA" id="ARBA00022547"/>
    </source>
</evidence>
<dbReference type="InterPro" id="IPR050059">
    <property type="entry name" value="ATP_synthase_B_chain"/>
</dbReference>
<dbReference type="EMBL" id="FTNE01000014">
    <property type="protein sequence ID" value="SIR05292.1"/>
    <property type="molecule type" value="Genomic_DNA"/>
</dbReference>
<dbReference type="GO" id="GO:0045259">
    <property type="term" value="C:proton-transporting ATP synthase complex"/>
    <property type="evidence" value="ECO:0007669"/>
    <property type="project" value="UniProtKB-KW"/>
</dbReference>
<dbReference type="HAMAP" id="MF_01398">
    <property type="entry name" value="ATP_synth_b_bprime"/>
    <property type="match status" value="1"/>
</dbReference>
<reference evidence="17 18" key="1">
    <citation type="submission" date="2017-01" db="EMBL/GenBank/DDBJ databases">
        <authorList>
            <person name="Varghese N."/>
            <person name="Submissions S."/>
        </authorList>
    </citation>
    <scope>NUCLEOTIDE SEQUENCE [LARGE SCALE GENOMIC DNA]</scope>
    <source>
        <strain evidence="17 18">ATCC 35905</strain>
    </source>
</reference>
<dbReference type="AlphaFoldDB" id="A0A8G2CLM2"/>
<evidence type="ECO:0000256" key="11">
    <source>
        <dbReference type="ARBA" id="ARBA00025614"/>
    </source>
</evidence>
<evidence type="ECO:0000313" key="17">
    <source>
        <dbReference type="EMBL" id="SIR05292.1"/>
    </source>
</evidence>
<organism evidence="17 18">
    <name type="scientific">Acidiphilium rubrum</name>
    <dbReference type="NCBI Taxonomy" id="526"/>
    <lineage>
        <taxon>Bacteria</taxon>
        <taxon>Pseudomonadati</taxon>
        <taxon>Pseudomonadota</taxon>
        <taxon>Alphaproteobacteria</taxon>
        <taxon>Acetobacterales</taxon>
        <taxon>Acidocellaceae</taxon>
        <taxon>Acidiphilium</taxon>
    </lineage>
</organism>
<dbReference type="OrthoDB" id="7271837at2"/>
<comment type="similarity">
    <text evidence="1 13 14">Belongs to the ATPase B chain family.</text>
</comment>
<keyword evidence="5 13" id="KW-0375">Hydrogen ion transport</keyword>
<comment type="function">
    <text evidence="11">Component of the F(0) channel, it forms part of the peripheral stalk, linking F(1) to F(0). The b'-subunit is a diverged and duplicated form of b found in plants and photosynthetic bacteria.</text>
</comment>
<evidence type="ECO:0000256" key="13">
    <source>
        <dbReference type="HAMAP-Rule" id="MF_01398"/>
    </source>
</evidence>
<comment type="function">
    <text evidence="10 13">F(1)F(0) ATP synthase produces ATP from ADP in the presence of a proton or sodium gradient. F-type ATPases consist of two structural domains, F(1) containing the extramembraneous catalytic core and F(0) containing the membrane proton channel, linked together by a central stalk and a peripheral stalk. During catalysis, ATP synthesis in the catalytic domain of F(1) is coupled via a rotary mechanism of the central stalk subunits to proton translocation.</text>
</comment>
<evidence type="ECO:0000256" key="2">
    <source>
        <dbReference type="ARBA" id="ARBA00022448"/>
    </source>
</evidence>
<keyword evidence="13" id="KW-1003">Cell membrane</keyword>
<dbReference type="InterPro" id="IPR002146">
    <property type="entry name" value="ATP_synth_b/b'su_bac/chlpt"/>
</dbReference>
<dbReference type="GO" id="GO:0005886">
    <property type="term" value="C:plasma membrane"/>
    <property type="evidence" value="ECO:0007669"/>
    <property type="project" value="UniProtKB-SubCell"/>
</dbReference>
<gene>
    <name evidence="13" type="primary">atpF</name>
    <name evidence="17" type="ORF">SAMN05421828_11464</name>
</gene>
<feature type="transmembrane region" description="Helical" evidence="13">
    <location>
        <begin position="38"/>
        <end position="59"/>
    </location>
</feature>
<evidence type="ECO:0000256" key="10">
    <source>
        <dbReference type="ARBA" id="ARBA00025198"/>
    </source>
</evidence>
<evidence type="ECO:0000256" key="1">
    <source>
        <dbReference type="ARBA" id="ARBA00005513"/>
    </source>
</evidence>
<feature type="signal peptide" evidence="16">
    <location>
        <begin position="1"/>
        <end position="22"/>
    </location>
</feature>
<accession>A0A8G2CLM2</accession>
<dbReference type="Proteomes" id="UP000186308">
    <property type="component" value="Unassembled WGS sequence"/>
</dbReference>
<keyword evidence="3 13" id="KW-0138">CF(0)</keyword>
<protein>
    <recommendedName>
        <fullName evidence="13">ATP synthase subunit b</fullName>
    </recommendedName>
    <alternativeName>
        <fullName evidence="13">ATP synthase F(0) sector subunit b</fullName>
    </alternativeName>
    <alternativeName>
        <fullName evidence="13">ATPase subunit I</fullName>
    </alternativeName>
    <alternativeName>
        <fullName evidence="13">F-type ATPase subunit b</fullName>
        <shortName evidence="13">F-ATPase subunit b</shortName>
    </alternativeName>
</protein>
<keyword evidence="6 13" id="KW-1133">Transmembrane helix</keyword>
<dbReference type="GO" id="GO:0046933">
    <property type="term" value="F:proton-transporting ATP synthase activity, rotational mechanism"/>
    <property type="evidence" value="ECO:0007669"/>
    <property type="project" value="UniProtKB-UniRule"/>
</dbReference>
<evidence type="ECO:0000256" key="5">
    <source>
        <dbReference type="ARBA" id="ARBA00022781"/>
    </source>
</evidence>
<feature type="coiled-coil region" evidence="15">
    <location>
        <begin position="77"/>
        <end position="148"/>
    </location>
</feature>
<dbReference type="CDD" id="cd06503">
    <property type="entry name" value="ATP-synt_Fo_b"/>
    <property type="match status" value="1"/>
</dbReference>
<keyword evidence="9 13" id="KW-0066">ATP synthesis</keyword>
<dbReference type="PANTHER" id="PTHR33445">
    <property type="entry name" value="ATP SYNTHASE SUBUNIT B', CHLOROPLASTIC"/>
    <property type="match status" value="1"/>
</dbReference>
<sequence length="187" mass="19909">MRRAPILSLSIALGMMPALAMAGSKLPQMDFADPLTGAQVVWMAIIMIVLYFLMSRWALPQISGVIEKRVSHIADDLETARQAKAKAEHAVTELNLAIRNARENSQSAIADAVNAAKERARAQSAELNAKLDAQIGQAESDIKAAKSQAVAALGPVARDVTSSLLLRLTGEAVAAERIDRTLATVLA</sequence>
<keyword evidence="8 13" id="KW-0472">Membrane</keyword>
<dbReference type="Pfam" id="PF00430">
    <property type="entry name" value="ATP-synt_B"/>
    <property type="match status" value="1"/>
</dbReference>
<keyword evidence="2 13" id="KW-0813">Transport</keyword>
<evidence type="ECO:0000256" key="7">
    <source>
        <dbReference type="ARBA" id="ARBA00023065"/>
    </source>
</evidence>
<comment type="subcellular location">
    <subcellularLocation>
        <location evidence="13">Cell membrane</location>
        <topology evidence="13">Single-pass membrane protein</topology>
    </subcellularLocation>
    <subcellularLocation>
        <location evidence="12">Endomembrane system</location>
        <topology evidence="12">Single-pass membrane protein</topology>
    </subcellularLocation>
</comment>
<evidence type="ECO:0000256" key="15">
    <source>
        <dbReference type="SAM" id="Coils"/>
    </source>
</evidence>
<evidence type="ECO:0000256" key="12">
    <source>
        <dbReference type="ARBA" id="ARBA00037847"/>
    </source>
</evidence>
<evidence type="ECO:0000256" key="14">
    <source>
        <dbReference type="RuleBase" id="RU003848"/>
    </source>
</evidence>
<keyword evidence="15" id="KW-0175">Coiled coil</keyword>
<dbReference type="PANTHER" id="PTHR33445:SF1">
    <property type="entry name" value="ATP SYNTHASE SUBUNIT B"/>
    <property type="match status" value="1"/>
</dbReference>
<dbReference type="GO" id="GO:0046961">
    <property type="term" value="F:proton-transporting ATPase activity, rotational mechanism"/>
    <property type="evidence" value="ECO:0007669"/>
    <property type="project" value="TreeGrafter"/>
</dbReference>
<name>A0A8G2CLM2_ACIRU</name>
<evidence type="ECO:0000313" key="18">
    <source>
        <dbReference type="Proteomes" id="UP000186308"/>
    </source>
</evidence>
<comment type="caution">
    <text evidence="17">The sequence shown here is derived from an EMBL/GenBank/DDBJ whole genome shotgun (WGS) entry which is preliminary data.</text>
</comment>
<keyword evidence="16" id="KW-0732">Signal</keyword>
<dbReference type="GO" id="GO:0012505">
    <property type="term" value="C:endomembrane system"/>
    <property type="evidence" value="ECO:0007669"/>
    <property type="project" value="UniProtKB-SubCell"/>
</dbReference>
<comment type="subunit">
    <text evidence="13">F-type ATPases have 2 components, F(1) - the catalytic core - and F(0) - the membrane proton channel. F(1) has five subunits: alpha(3), beta(3), gamma(1), delta(1), epsilon(1). F(0) has three main subunits: a(1), b(2) and c(10-14). The alpha and beta chains form an alternating ring which encloses part of the gamma chain. F(1) is attached to F(0) by a central stalk formed by the gamma and epsilon chains, while a peripheral stalk is formed by the delta and b chains.</text>
</comment>
<keyword evidence="4 13" id="KW-0812">Transmembrane</keyword>
<keyword evidence="18" id="KW-1185">Reference proteome</keyword>
<evidence type="ECO:0000256" key="6">
    <source>
        <dbReference type="ARBA" id="ARBA00022989"/>
    </source>
</evidence>
<evidence type="ECO:0000256" key="8">
    <source>
        <dbReference type="ARBA" id="ARBA00023136"/>
    </source>
</evidence>
<proteinExistence type="inferred from homology"/>
<feature type="chain" id="PRO_5034542277" description="ATP synthase subunit b" evidence="16">
    <location>
        <begin position="23"/>
        <end position="187"/>
    </location>
</feature>